<name>A0ACB9G4M3_CICIN</name>
<organism evidence="1 2">
    <name type="scientific">Cichorium intybus</name>
    <name type="common">Chicory</name>
    <dbReference type="NCBI Taxonomy" id="13427"/>
    <lineage>
        <taxon>Eukaryota</taxon>
        <taxon>Viridiplantae</taxon>
        <taxon>Streptophyta</taxon>
        <taxon>Embryophyta</taxon>
        <taxon>Tracheophyta</taxon>
        <taxon>Spermatophyta</taxon>
        <taxon>Magnoliopsida</taxon>
        <taxon>eudicotyledons</taxon>
        <taxon>Gunneridae</taxon>
        <taxon>Pentapetalae</taxon>
        <taxon>asterids</taxon>
        <taxon>campanulids</taxon>
        <taxon>Asterales</taxon>
        <taxon>Asteraceae</taxon>
        <taxon>Cichorioideae</taxon>
        <taxon>Cichorieae</taxon>
        <taxon>Cichoriinae</taxon>
        <taxon>Cichorium</taxon>
    </lineage>
</organism>
<dbReference type="EMBL" id="CM042010">
    <property type="protein sequence ID" value="KAI3778350.1"/>
    <property type="molecule type" value="Genomic_DNA"/>
</dbReference>
<protein>
    <submittedName>
        <fullName evidence="1">Uncharacterized protein</fullName>
    </submittedName>
</protein>
<proteinExistence type="predicted"/>
<reference evidence="2" key="1">
    <citation type="journal article" date="2022" name="Mol. Ecol. Resour.">
        <title>The genomes of chicory, endive, great burdock and yacon provide insights into Asteraceae palaeo-polyploidization history and plant inulin production.</title>
        <authorList>
            <person name="Fan W."/>
            <person name="Wang S."/>
            <person name="Wang H."/>
            <person name="Wang A."/>
            <person name="Jiang F."/>
            <person name="Liu H."/>
            <person name="Zhao H."/>
            <person name="Xu D."/>
            <person name="Zhang Y."/>
        </authorList>
    </citation>
    <scope>NUCLEOTIDE SEQUENCE [LARGE SCALE GENOMIC DNA]</scope>
    <source>
        <strain evidence="2">cv. Punajuju</strain>
    </source>
</reference>
<sequence length="76" mass="8463">MFKPKPKGETIDAGKSVFNLGVVDDLIIEEAARLQQELEKCKAEEVVANILSKGVKLREYTKGAENNLRQCELDSI</sequence>
<gene>
    <name evidence="1" type="ORF">L2E82_07586</name>
</gene>
<keyword evidence="2" id="KW-1185">Reference proteome</keyword>
<accession>A0ACB9G4M3</accession>
<evidence type="ECO:0000313" key="2">
    <source>
        <dbReference type="Proteomes" id="UP001055811"/>
    </source>
</evidence>
<dbReference type="Proteomes" id="UP001055811">
    <property type="component" value="Linkage Group LG02"/>
</dbReference>
<comment type="caution">
    <text evidence="1">The sequence shown here is derived from an EMBL/GenBank/DDBJ whole genome shotgun (WGS) entry which is preliminary data.</text>
</comment>
<reference evidence="1 2" key="2">
    <citation type="journal article" date="2022" name="Mol. Ecol. Resour.">
        <title>The genomes of chicory, endive, great burdock and yacon provide insights into Asteraceae paleo-polyploidization history and plant inulin production.</title>
        <authorList>
            <person name="Fan W."/>
            <person name="Wang S."/>
            <person name="Wang H."/>
            <person name="Wang A."/>
            <person name="Jiang F."/>
            <person name="Liu H."/>
            <person name="Zhao H."/>
            <person name="Xu D."/>
            <person name="Zhang Y."/>
        </authorList>
    </citation>
    <scope>NUCLEOTIDE SEQUENCE [LARGE SCALE GENOMIC DNA]</scope>
    <source>
        <strain evidence="2">cv. Punajuju</strain>
        <tissue evidence="1">Leaves</tissue>
    </source>
</reference>
<evidence type="ECO:0000313" key="1">
    <source>
        <dbReference type="EMBL" id="KAI3778350.1"/>
    </source>
</evidence>